<proteinExistence type="predicted"/>
<dbReference type="Proteomes" id="UP000193377">
    <property type="component" value="Unassembled WGS sequence"/>
</dbReference>
<dbReference type="AlphaFoldDB" id="A0A1X2Z157"/>
<evidence type="ECO:0000313" key="2">
    <source>
        <dbReference type="Proteomes" id="UP000193377"/>
    </source>
</evidence>
<dbReference type="RefSeq" id="WP_085393053.1">
    <property type="nucleotide sequence ID" value="NZ_LNKD01000001.1"/>
</dbReference>
<protein>
    <submittedName>
        <fullName evidence="1">Uncharacterized protein</fullName>
    </submittedName>
</protein>
<evidence type="ECO:0000313" key="1">
    <source>
        <dbReference type="EMBL" id="OSG88139.1"/>
    </source>
</evidence>
<accession>A0A1X2Z157</accession>
<gene>
    <name evidence="1" type="ORF">B0487_1058</name>
</gene>
<organism evidence="1 2">
    <name type="scientific">Bifidobacterium adolescentis</name>
    <dbReference type="NCBI Taxonomy" id="1680"/>
    <lineage>
        <taxon>Bacteria</taxon>
        <taxon>Bacillati</taxon>
        <taxon>Actinomycetota</taxon>
        <taxon>Actinomycetes</taxon>
        <taxon>Bifidobacteriales</taxon>
        <taxon>Bifidobacteriaceae</taxon>
        <taxon>Bifidobacterium</taxon>
    </lineage>
</organism>
<sequence length="88" mass="10558">MTEHEEYCVSIRESYRMSGSTLVGYAVTLWRWNHLDETWWYAAVRDYLFADYSGSRRKALRQARRDARRLAGIFDCTNHDTNEEGMWQ</sequence>
<comment type="caution">
    <text evidence="1">The sequence shown here is derived from an EMBL/GenBank/DDBJ whole genome shotgun (WGS) entry which is preliminary data.</text>
</comment>
<dbReference type="EMBL" id="LNKD01000001">
    <property type="protein sequence ID" value="OSG88139.1"/>
    <property type="molecule type" value="Genomic_DNA"/>
</dbReference>
<reference evidence="1 2" key="1">
    <citation type="journal article" date="2016" name="Sci. Rep.">
        <title>Evaluation of genetic diversity among strains of the human gut commensal Bifidobacterium adolescentis.</title>
        <authorList>
            <person name="Duranti S."/>
            <person name="Milani C."/>
            <person name="Lugli G.A."/>
            <person name="Mancabelli L."/>
            <person name="Turroni F."/>
            <person name="Ferrario C."/>
            <person name="Mangifesta M."/>
            <person name="Viappiani A."/>
            <person name="Sanchez B."/>
            <person name="Margolles A."/>
            <person name="van Sinderen D."/>
            <person name="Ventura M."/>
        </authorList>
    </citation>
    <scope>NUCLEOTIDE SEQUENCE [LARGE SCALE GENOMIC DNA]</scope>
    <source>
        <strain evidence="1 2">487B</strain>
    </source>
</reference>
<name>A0A1X2Z157_BIFAD</name>